<dbReference type="GO" id="GO:0000978">
    <property type="term" value="F:RNA polymerase II cis-regulatory region sequence-specific DNA binding"/>
    <property type="evidence" value="ECO:0007669"/>
    <property type="project" value="TreeGrafter"/>
</dbReference>
<dbReference type="GeneID" id="101493473"/>
<feature type="domain" description="BHLH" evidence="7">
    <location>
        <begin position="339"/>
        <end position="389"/>
    </location>
</feature>
<dbReference type="AlphaFoldDB" id="A0A1S2YWD8"/>
<accession>A0A1S2YWD8</accession>
<dbReference type="Proteomes" id="UP000087171">
    <property type="component" value="Chromosome Ca7"/>
</dbReference>
<evidence type="ECO:0000256" key="5">
    <source>
        <dbReference type="ARBA" id="ARBA00023242"/>
    </source>
</evidence>
<keyword evidence="8" id="KW-1185">Reference proteome</keyword>
<evidence type="ECO:0000313" key="9">
    <source>
        <dbReference type="RefSeq" id="XP_004510971.1"/>
    </source>
</evidence>
<evidence type="ECO:0000256" key="3">
    <source>
        <dbReference type="ARBA" id="ARBA00023125"/>
    </source>
</evidence>
<evidence type="ECO:0000256" key="4">
    <source>
        <dbReference type="ARBA" id="ARBA00023163"/>
    </source>
</evidence>
<dbReference type="Pfam" id="PF00010">
    <property type="entry name" value="HLH"/>
    <property type="match status" value="1"/>
</dbReference>
<comment type="subcellular location">
    <subcellularLocation>
        <location evidence="1">Nucleus</location>
    </subcellularLocation>
</comment>
<keyword evidence="5" id="KW-0539">Nucleus</keyword>
<name>A0A1S2YWD8_CICAR</name>
<dbReference type="KEGG" id="cam:101493473"/>
<evidence type="ECO:0000256" key="1">
    <source>
        <dbReference type="ARBA" id="ARBA00004123"/>
    </source>
</evidence>
<dbReference type="InterPro" id="IPR036638">
    <property type="entry name" value="HLH_DNA-bd_sf"/>
</dbReference>
<dbReference type="OrthoDB" id="2019494at2759"/>
<evidence type="ECO:0000259" key="7">
    <source>
        <dbReference type="PROSITE" id="PS50888"/>
    </source>
</evidence>
<dbReference type="PROSITE" id="PS50888">
    <property type="entry name" value="BHLH"/>
    <property type="match status" value="1"/>
</dbReference>
<reference evidence="9" key="2">
    <citation type="submission" date="2025-08" db="UniProtKB">
        <authorList>
            <consortium name="RefSeq"/>
        </authorList>
    </citation>
    <scope>IDENTIFICATION</scope>
    <source>
        <tissue evidence="9">Etiolated seedlings</tissue>
    </source>
</reference>
<reference evidence="8" key="1">
    <citation type="journal article" date="2013" name="Nat. Biotechnol.">
        <title>Draft genome sequence of chickpea (Cicer arietinum) provides a resource for trait improvement.</title>
        <authorList>
            <person name="Varshney R.K."/>
            <person name="Song C."/>
            <person name="Saxena R.K."/>
            <person name="Azam S."/>
            <person name="Yu S."/>
            <person name="Sharpe A.G."/>
            <person name="Cannon S."/>
            <person name="Baek J."/>
            <person name="Rosen B.D."/>
            <person name="Tar'an B."/>
            <person name="Millan T."/>
            <person name="Zhang X."/>
            <person name="Ramsay L.D."/>
            <person name="Iwata A."/>
            <person name="Wang Y."/>
            <person name="Nelson W."/>
            <person name="Farmer A.D."/>
            <person name="Gaur P.M."/>
            <person name="Soderlund C."/>
            <person name="Penmetsa R.V."/>
            <person name="Xu C."/>
            <person name="Bharti A.K."/>
            <person name="He W."/>
            <person name="Winter P."/>
            <person name="Zhao S."/>
            <person name="Hane J.K."/>
            <person name="Carrasquilla-Garcia N."/>
            <person name="Condie J.A."/>
            <person name="Upadhyaya H.D."/>
            <person name="Luo M.C."/>
            <person name="Thudi M."/>
            <person name="Gowda C.L."/>
            <person name="Singh N.P."/>
            <person name="Lichtenzveig J."/>
            <person name="Gali K.K."/>
            <person name="Rubio J."/>
            <person name="Nadarajan N."/>
            <person name="Dolezel J."/>
            <person name="Bansal K.C."/>
            <person name="Xu X."/>
            <person name="Edwards D."/>
            <person name="Zhang G."/>
            <person name="Kahl G."/>
            <person name="Gil J."/>
            <person name="Singh K.B."/>
            <person name="Datta S.K."/>
            <person name="Jackson S.A."/>
            <person name="Wang J."/>
            <person name="Cook D.R."/>
        </authorList>
    </citation>
    <scope>NUCLEOTIDE SEQUENCE [LARGE SCALE GENOMIC DNA]</scope>
    <source>
        <strain evidence="8">cv. CDC Frontier</strain>
    </source>
</reference>
<dbReference type="SMART" id="SM00353">
    <property type="entry name" value="HLH"/>
    <property type="match status" value="1"/>
</dbReference>
<dbReference type="SUPFAM" id="SSF47459">
    <property type="entry name" value="HLH, helix-loop-helix DNA-binding domain"/>
    <property type="match status" value="1"/>
</dbReference>
<keyword evidence="4" id="KW-0804">Transcription</keyword>
<dbReference type="Gene3D" id="4.10.280.10">
    <property type="entry name" value="Helix-loop-helix DNA-binding domain"/>
    <property type="match status" value="1"/>
</dbReference>
<dbReference type="RefSeq" id="XP_004510971.1">
    <property type="nucleotide sequence ID" value="XM_004510914.3"/>
</dbReference>
<dbReference type="PANTHER" id="PTHR16223">
    <property type="entry name" value="TRANSCRIPTION FACTOR BHLH83-RELATED"/>
    <property type="match status" value="1"/>
</dbReference>
<dbReference type="InterPro" id="IPR045843">
    <property type="entry name" value="IND-like"/>
</dbReference>
<protein>
    <submittedName>
        <fullName evidence="9">Transcription factor bHLH130-like</fullName>
    </submittedName>
</protein>
<organism evidence="8 9">
    <name type="scientific">Cicer arietinum</name>
    <name type="common">Chickpea</name>
    <name type="synonym">Garbanzo</name>
    <dbReference type="NCBI Taxonomy" id="3827"/>
    <lineage>
        <taxon>Eukaryota</taxon>
        <taxon>Viridiplantae</taxon>
        <taxon>Streptophyta</taxon>
        <taxon>Embryophyta</taxon>
        <taxon>Tracheophyta</taxon>
        <taxon>Spermatophyta</taxon>
        <taxon>Magnoliopsida</taxon>
        <taxon>eudicotyledons</taxon>
        <taxon>Gunneridae</taxon>
        <taxon>Pentapetalae</taxon>
        <taxon>rosids</taxon>
        <taxon>fabids</taxon>
        <taxon>Fabales</taxon>
        <taxon>Fabaceae</taxon>
        <taxon>Papilionoideae</taxon>
        <taxon>50 kb inversion clade</taxon>
        <taxon>NPAAA clade</taxon>
        <taxon>Hologalegina</taxon>
        <taxon>IRL clade</taxon>
        <taxon>Cicereae</taxon>
        <taxon>Cicer</taxon>
    </lineage>
</organism>
<gene>
    <name evidence="9" type="primary">LOC101493473</name>
</gene>
<evidence type="ECO:0000256" key="6">
    <source>
        <dbReference type="SAM" id="MobiDB-lite"/>
    </source>
</evidence>
<dbReference type="InterPro" id="IPR011598">
    <property type="entry name" value="bHLH_dom"/>
</dbReference>
<sequence>MSVVYTHALNNYEDVARKNTEMESKIGNSQQHCHPNNPGLSRYSSAPSSLLTSLVDTRIGFLNEETFRNYNHNQHYAPTTSSEMETMMTNSEPLYELEEKQVKHEEKDPFSQRLQYNGYSYESSNQIIYQPQMSQGLQNGSLALENYAQTKVGFSNNCSNLIRQKSSPAEFFSNYSVDNGFASLGEVGSVRGCDVSNGQSITSTSGLNGALNFSSRPISCSIMMPQIVENEHESLQANCIKSRNIGNDNGNTKCNMPSFTNDYWDNSTFNAQKSATNSGEIIFSSSNALETQDVDFGYQKLGLTHHLSLPSSSTKMTTMEKFFHTQGSVPCKIRAKRGFATHPRSIAERERRIRISARIKKLHDLFPISDKQTSTADMLDLAVEYIKDLRKQLELLTDTKAKCTCSSN</sequence>
<keyword evidence="2" id="KW-0805">Transcription regulation</keyword>
<dbReference type="GO" id="GO:0046983">
    <property type="term" value="F:protein dimerization activity"/>
    <property type="evidence" value="ECO:0007669"/>
    <property type="project" value="InterPro"/>
</dbReference>
<feature type="region of interest" description="Disordered" evidence="6">
    <location>
        <begin position="23"/>
        <end position="46"/>
    </location>
</feature>
<evidence type="ECO:0000313" key="8">
    <source>
        <dbReference type="Proteomes" id="UP000087171"/>
    </source>
</evidence>
<dbReference type="GO" id="GO:0000981">
    <property type="term" value="F:DNA-binding transcription factor activity, RNA polymerase II-specific"/>
    <property type="evidence" value="ECO:0007669"/>
    <property type="project" value="TreeGrafter"/>
</dbReference>
<evidence type="ECO:0000256" key="2">
    <source>
        <dbReference type="ARBA" id="ARBA00023015"/>
    </source>
</evidence>
<feature type="compositionally biased region" description="Polar residues" evidence="6">
    <location>
        <begin position="26"/>
        <end position="46"/>
    </location>
</feature>
<keyword evidence="3" id="KW-0238">DNA-binding</keyword>
<dbReference type="eggNOG" id="ENOG502R60A">
    <property type="taxonomic scope" value="Eukaryota"/>
</dbReference>
<proteinExistence type="predicted"/>
<dbReference type="GO" id="GO:0005634">
    <property type="term" value="C:nucleus"/>
    <property type="evidence" value="ECO:0007669"/>
    <property type="project" value="UniProtKB-SubCell"/>
</dbReference>
<dbReference type="STRING" id="3827.A0A1S2YWD8"/>
<dbReference type="PANTHER" id="PTHR16223:SF125">
    <property type="entry name" value="OS08G0506700 PROTEIN"/>
    <property type="match status" value="1"/>
</dbReference>
<dbReference type="PaxDb" id="3827-XP_004510971.1"/>